<feature type="non-terminal residue" evidence="2">
    <location>
        <position position="152"/>
    </location>
</feature>
<evidence type="ECO:0000313" key="2">
    <source>
        <dbReference type="EMBL" id="SVC76963.1"/>
    </source>
</evidence>
<name>A0A382PU97_9ZZZZ</name>
<dbReference type="PANTHER" id="PTHR43060">
    <property type="entry name" value="3-HYDROXYISOBUTYRATE DEHYDROGENASE-LIKE 1, MITOCHONDRIAL-RELATED"/>
    <property type="match status" value="1"/>
</dbReference>
<evidence type="ECO:0000259" key="1">
    <source>
        <dbReference type="Pfam" id="PF03446"/>
    </source>
</evidence>
<dbReference type="GO" id="GO:0050661">
    <property type="term" value="F:NADP binding"/>
    <property type="evidence" value="ECO:0007669"/>
    <property type="project" value="InterPro"/>
</dbReference>
<sequence>MKIGWIGVGNMGKPMAKSVQKFASEFTVCDLNQESAIDILEAGGNWAETPAECSKDKDIVFMSLPMPQDVEKVCIGESGIIETVNTKSIILDVSTNSLSMVKKLHKLFEEKGVEFLDCPVSGGVIGAINRDMSIMVGGDESTYKKIKPAIDS</sequence>
<proteinExistence type="predicted"/>
<feature type="domain" description="6-phosphogluconate dehydrogenase NADP-binding" evidence="1">
    <location>
        <begin position="2"/>
        <end position="151"/>
    </location>
</feature>
<reference evidence="2" key="1">
    <citation type="submission" date="2018-05" db="EMBL/GenBank/DDBJ databases">
        <authorList>
            <person name="Lanie J.A."/>
            <person name="Ng W.-L."/>
            <person name="Kazmierczak K.M."/>
            <person name="Andrzejewski T.M."/>
            <person name="Davidsen T.M."/>
            <person name="Wayne K.J."/>
            <person name="Tettelin H."/>
            <person name="Glass J.I."/>
            <person name="Rusch D."/>
            <person name="Podicherti R."/>
            <person name="Tsui H.-C.T."/>
            <person name="Winkler M.E."/>
        </authorList>
    </citation>
    <scope>NUCLEOTIDE SEQUENCE</scope>
</reference>
<dbReference type="EMBL" id="UINC01109857">
    <property type="protein sequence ID" value="SVC76963.1"/>
    <property type="molecule type" value="Genomic_DNA"/>
</dbReference>
<dbReference type="AlphaFoldDB" id="A0A382PU97"/>
<organism evidence="2">
    <name type="scientific">marine metagenome</name>
    <dbReference type="NCBI Taxonomy" id="408172"/>
    <lineage>
        <taxon>unclassified sequences</taxon>
        <taxon>metagenomes</taxon>
        <taxon>ecological metagenomes</taxon>
    </lineage>
</organism>
<dbReference type="Gene3D" id="3.40.50.720">
    <property type="entry name" value="NAD(P)-binding Rossmann-like Domain"/>
    <property type="match status" value="1"/>
</dbReference>
<protein>
    <recommendedName>
        <fullName evidence="1">6-phosphogluconate dehydrogenase NADP-binding domain-containing protein</fullName>
    </recommendedName>
</protein>
<dbReference type="Pfam" id="PF03446">
    <property type="entry name" value="NAD_binding_2"/>
    <property type="match status" value="1"/>
</dbReference>
<dbReference type="PANTHER" id="PTHR43060:SF15">
    <property type="entry name" value="3-HYDROXYISOBUTYRATE DEHYDROGENASE-LIKE 1, MITOCHONDRIAL-RELATED"/>
    <property type="match status" value="1"/>
</dbReference>
<dbReference type="SUPFAM" id="SSF51735">
    <property type="entry name" value="NAD(P)-binding Rossmann-fold domains"/>
    <property type="match status" value="1"/>
</dbReference>
<dbReference type="InterPro" id="IPR036291">
    <property type="entry name" value="NAD(P)-bd_dom_sf"/>
</dbReference>
<accession>A0A382PU97</accession>
<gene>
    <name evidence="2" type="ORF">METZ01_LOCUS329817</name>
</gene>
<dbReference type="InterPro" id="IPR006115">
    <property type="entry name" value="6PGDH_NADP-bd"/>
</dbReference>